<comment type="caution">
    <text evidence="1">The sequence shown here is derived from an EMBL/GenBank/DDBJ whole genome shotgun (WGS) entry which is preliminary data.</text>
</comment>
<dbReference type="Proteomes" id="UP000545386">
    <property type="component" value="Unassembled WGS sequence"/>
</dbReference>
<proteinExistence type="predicted"/>
<dbReference type="EMBL" id="JACJUU010000001">
    <property type="protein sequence ID" value="MBC2768342.1"/>
    <property type="molecule type" value="Genomic_DNA"/>
</dbReference>
<organism evidence="1 2">
    <name type="scientific">Pusillimonas minor</name>
    <dbReference type="NCBI Taxonomy" id="2697024"/>
    <lineage>
        <taxon>Bacteria</taxon>
        <taxon>Pseudomonadati</taxon>
        <taxon>Pseudomonadota</taxon>
        <taxon>Betaproteobacteria</taxon>
        <taxon>Burkholderiales</taxon>
        <taxon>Alcaligenaceae</taxon>
        <taxon>Pusillimonas</taxon>
    </lineage>
</organism>
<dbReference type="AlphaFoldDB" id="A0A842HKP6"/>
<dbReference type="RefSeq" id="WP_185778200.1">
    <property type="nucleotide sequence ID" value="NZ_JACJUU010000001.1"/>
</dbReference>
<evidence type="ECO:0000313" key="1">
    <source>
        <dbReference type="EMBL" id="MBC2768342.1"/>
    </source>
</evidence>
<name>A0A842HKP6_9BURK</name>
<protein>
    <submittedName>
        <fullName evidence="1">Uncharacterized protein</fullName>
    </submittedName>
</protein>
<gene>
    <name evidence="1" type="ORF">GTU67_00245</name>
</gene>
<evidence type="ECO:0000313" key="2">
    <source>
        <dbReference type="Proteomes" id="UP000545386"/>
    </source>
</evidence>
<keyword evidence="2" id="KW-1185">Reference proteome</keyword>
<sequence>MEKEVERFAGKVSDINAVLEGLQAANQVTLDALVLAMLTTNPQIIGPMRGLIAKMEREVLGSVADAGELATISYSNRIADVYGLIDRAEKAALGEAEGGASE</sequence>
<accession>A0A842HKP6</accession>
<reference evidence="1 2" key="1">
    <citation type="submission" date="2020-08" db="EMBL/GenBank/DDBJ databases">
        <title>Paraeoetvoesia sp. YC-7-48 draft genome sequence.</title>
        <authorList>
            <person name="Yao L."/>
        </authorList>
    </citation>
    <scope>NUCLEOTIDE SEQUENCE [LARGE SCALE GENOMIC DNA]</scope>
    <source>
        <strain evidence="2">YC-7-48</strain>
    </source>
</reference>